<proteinExistence type="predicted"/>
<dbReference type="EnsemblProtists" id="EOD08368">
    <property type="protein sequence ID" value="EOD08368"/>
    <property type="gene ID" value="EMIHUDRAFT_106077"/>
</dbReference>
<accession>A0A0D3IAT3</accession>
<organism evidence="3 4">
    <name type="scientific">Emiliania huxleyi (strain CCMP1516)</name>
    <dbReference type="NCBI Taxonomy" id="280463"/>
    <lineage>
        <taxon>Eukaryota</taxon>
        <taxon>Haptista</taxon>
        <taxon>Haptophyta</taxon>
        <taxon>Prymnesiophyceae</taxon>
        <taxon>Isochrysidales</taxon>
        <taxon>Noelaerhabdaceae</taxon>
        <taxon>Emiliania</taxon>
    </lineage>
</organism>
<evidence type="ECO:0000313" key="4">
    <source>
        <dbReference type="Proteomes" id="UP000013827"/>
    </source>
</evidence>
<keyword evidence="2" id="KW-0812">Transmembrane</keyword>
<feature type="transmembrane region" description="Helical" evidence="2">
    <location>
        <begin position="110"/>
        <end position="130"/>
    </location>
</feature>
<keyword evidence="2" id="KW-0472">Membrane</keyword>
<evidence type="ECO:0000256" key="2">
    <source>
        <dbReference type="SAM" id="Phobius"/>
    </source>
</evidence>
<dbReference type="PaxDb" id="2903-EOD08368"/>
<feature type="region of interest" description="Disordered" evidence="1">
    <location>
        <begin position="1"/>
        <end position="38"/>
    </location>
</feature>
<protein>
    <recommendedName>
        <fullName evidence="5">EamA domain-containing protein</fullName>
    </recommendedName>
</protein>
<feature type="transmembrane region" description="Helical" evidence="2">
    <location>
        <begin position="176"/>
        <end position="197"/>
    </location>
</feature>
<dbReference type="KEGG" id="ehx:EMIHUDRAFT_106077"/>
<reference evidence="4" key="1">
    <citation type="journal article" date="2013" name="Nature">
        <title>Pan genome of the phytoplankton Emiliania underpins its global distribution.</title>
        <authorList>
            <person name="Read B.A."/>
            <person name="Kegel J."/>
            <person name="Klute M.J."/>
            <person name="Kuo A."/>
            <person name="Lefebvre S.C."/>
            <person name="Maumus F."/>
            <person name="Mayer C."/>
            <person name="Miller J."/>
            <person name="Monier A."/>
            <person name="Salamov A."/>
            <person name="Young J."/>
            <person name="Aguilar M."/>
            <person name="Claverie J.M."/>
            <person name="Frickenhaus S."/>
            <person name="Gonzalez K."/>
            <person name="Herman E.K."/>
            <person name="Lin Y.C."/>
            <person name="Napier J."/>
            <person name="Ogata H."/>
            <person name="Sarno A.F."/>
            <person name="Shmutz J."/>
            <person name="Schroeder D."/>
            <person name="de Vargas C."/>
            <person name="Verret F."/>
            <person name="von Dassow P."/>
            <person name="Valentin K."/>
            <person name="Van de Peer Y."/>
            <person name="Wheeler G."/>
            <person name="Dacks J.B."/>
            <person name="Delwiche C.F."/>
            <person name="Dyhrman S.T."/>
            <person name="Glockner G."/>
            <person name="John U."/>
            <person name="Richards T."/>
            <person name="Worden A.Z."/>
            <person name="Zhang X."/>
            <person name="Grigoriev I.V."/>
            <person name="Allen A.E."/>
            <person name="Bidle K."/>
            <person name="Borodovsky M."/>
            <person name="Bowler C."/>
            <person name="Brownlee C."/>
            <person name="Cock J.M."/>
            <person name="Elias M."/>
            <person name="Gladyshev V.N."/>
            <person name="Groth M."/>
            <person name="Guda C."/>
            <person name="Hadaegh A."/>
            <person name="Iglesias-Rodriguez M.D."/>
            <person name="Jenkins J."/>
            <person name="Jones B.M."/>
            <person name="Lawson T."/>
            <person name="Leese F."/>
            <person name="Lindquist E."/>
            <person name="Lobanov A."/>
            <person name="Lomsadze A."/>
            <person name="Malik S.B."/>
            <person name="Marsh M.E."/>
            <person name="Mackinder L."/>
            <person name="Mock T."/>
            <person name="Mueller-Roeber B."/>
            <person name="Pagarete A."/>
            <person name="Parker M."/>
            <person name="Probert I."/>
            <person name="Quesneville H."/>
            <person name="Raines C."/>
            <person name="Rensing S.A."/>
            <person name="Riano-Pachon D.M."/>
            <person name="Richier S."/>
            <person name="Rokitta S."/>
            <person name="Shiraiwa Y."/>
            <person name="Soanes D.M."/>
            <person name="van der Giezen M."/>
            <person name="Wahlund T.M."/>
            <person name="Williams B."/>
            <person name="Wilson W."/>
            <person name="Wolfe G."/>
            <person name="Wurch L.L."/>
        </authorList>
    </citation>
    <scope>NUCLEOTIDE SEQUENCE</scope>
</reference>
<evidence type="ECO:0000313" key="3">
    <source>
        <dbReference type="EnsemblProtists" id="EOD08368"/>
    </source>
</evidence>
<name>A0A0D3IAT3_EMIH1</name>
<evidence type="ECO:0008006" key="5">
    <source>
        <dbReference type="Google" id="ProtNLM"/>
    </source>
</evidence>
<evidence type="ECO:0000256" key="1">
    <source>
        <dbReference type="SAM" id="MobiDB-lite"/>
    </source>
</evidence>
<keyword evidence="2" id="KW-1133">Transmembrane helix</keyword>
<feature type="transmembrane region" description="Helical" evidence="2">
    <location>
        <begin position="48"/>
        <end position="67"/>
    </location>
</feature>
<dbReference type="HOGENOM" id="CLU_1263576_0_0_1"/>
<reference evidence="3" key="2">
    <citation type="submission" date="2024-10" db="UniProtKB">
        <authorList>
            <consortium name="EnsemblProtists"/>
        </authorList>
    </citation>
    <scope>IDENTIFICATION</scope>
</reference>
<dbReference type="Proteomes" id="UP000013827">
    <property type="component" value="Unassembled WGS sequence"/>
</dbReference>
<sequence>MVSTRRGSYAPSPLPTKAGASSEAHAGTLRAPGKTGSKPSEGAAVSDALYAFGAVVHAFGVVIFIFFHPPKGEVLSKEPAKLLAGGAAAAISLAWAFVPGLRPAGASGTAAAALRCLIALVPTVVAPVVLNSSFHIFGWNPAAVAAAALLADVIWSLGLLPGLYNASPEYHNYQLAATLGALMCCSAANVVVVRLRWRAAESRPRRRSAALSPSWQPEI</sequence>
<keyword evidence="4" id="KW-1185">Reference proteome</keyword>
<dbReference type="RefSeq" id="XP_005760797.1">
    <property type="nucleotide sequence ID" value="XM_005760740.1"/>
</dbReference>
<feature type="transmembrane region" description="Helical" evidence="2">
    <location>
        <begin position="142"/>
        <end position="164"/>
    </location>
</feature>
<dbReference type="RefSeq" id="XP_005767949.1">
    <property type="nucleotide sequence ID" value="XM_005767892.1"/>
</dbReference>
<dbReference type="KEGG" id="ehx:EMIHUDRAFT_119344"/>
<dbReference type="AlphaFoldDB" id="A0A0D3IAT3"/>
<dbReference type="EnsemblProtists" id="EOD15520">
    <property type="protein sequence ID" value="EOD15520"/>
    <property type="gene ID" value="EMIHUDRAFT_119344"/>
</dbReference>
<feature type="transmembrane region" description="Helical" evidence="2">
    <location>
        <begin position="79"/>
        <end position="98"/>
    </location>
</feature>
<dbReference type="GeneID" id="17254558"/>
<dbReference type="GeneID" id="17261665"/>